<dbReference type="PATRIC" id="fig|1638788.3.peg.6539"/>
<protein>
    <submittedName>
        <fullName evidence="1">TsaE protein required</fullName>
    </submittedName>
</protein>
<evidence type="ECO:0000313" key="2">
    <source>
        <dbReference type="Proteomes" id="UP000068167"/>
    </source>
</evidence>
<proteinExistence type="predicted"/>
<dbReference type="KEGG" id="mpk:VL20_6514"/>
<dbReference type="Proteomes" id="UP000068167">
    <property type="component" value="Chromosome"/>
</dbReference>
<evidence type="ECO:0000313" key="1">
    <source>
        <dbReference type="EMBL" id="AKV71226.1"/>
    </source>
</evidence>
<reference evidence="1 2" key="1">
    <citation type="journal article" date="2016" name="Stand. Genomic Sci.">
        <title>Complete genome sequence and genomic characterization of Microcystis panniformis FACHB 1757 by third-generation sequencing.</title>
        <authorList>
            <person name="Zhang J.Y."/>
            <person name="Guan R."/>
            <person name="Zhang H.J."/>
            <person name="Li H."/>
            <person name="Xiao P."/>
            <person name="Yu G.L."/>
            <person name="Du L."/>
            <person name="Cao D.M."/>
            <person name="Zhu B.C."/>
            <person name="Li R.H."/>
            <person name="Lu Z.H."/>
        </authorList>
    </citation>
    <scope>NUCLEOTIDE SEQUENCE [LARGE SCALE GENOMIC DNA]</scope>
    <source>
        <strain evidence="1 2">FACHB-1757</strain>
    </source>
</reference>
<sequence length="55" mass="5881">MIIDLPDREATVNLGEKLGQTLAPGSVILLKGDVGGKNHLSTGNWPRIGYSRAYS</sequence>
<organism evidence="1 2">
    <name type="scientific">Microcystis panniformis FACHB-1757</name>
    <dbReference type="NCBI Taxonomy" id="1638788"/>
    <lineage>
        <taxon>Bacteria</taxon>
        <taxon>Bacillati</taxon>
        <taxon>Cyanobacteriota</taxon>
        <taxon>Cyanophyceae</taxon>
        <taxon>Oscillatoriophycideae</taxon>
        <taxon>Chroococcales</taxon>
        <taxon>Microcystaceae</taxon>
        <taxon>Microcystis</taxon>
    </lineage>
</organism>
<dbReference type="AlphaFoldDB" id="A0A0K1SB45"/>
<gene>
    <name evidence="1" type="ORF">VL20_6514</name>
</gene>
<name>A0A0K1SB45_9CHRO</name>
<accession>A0A0K1SB45</accession>
<dbReference type="EMBL" id="CP011339">
    <property type="protein sequence ID" value="AKV71226.1"/>
    <property type="molecule type" value="Genomic_DNA"/>
</dbReference>
<keyword evidence="2" id="KW-1185">Reference proteome</keyword>